<comment type="catalytic activity">
    <reaction evidence="16">
        <text>[E2 ubiquitin-conjugating enzyme]-S-ubiquitinyl-L-cysteine + [acceptor protein]-L-cysteine = [E2 ubiquitin-conjugating enzyme]-L-cysteine + [acceptor protein]-S-ubiquitinyl-L-cysteine.</text>
        <dbReference type="EC" id="2.3.2.36"/>
    </reaction>
</comment>
<comment type="subcellular location">
    <subcellularLocation>
        <location evidence="1">Peroxisome membrane</location>
        <topology evidence="1">Multi-pass membrane protein</topology>
    </subcellularLocation>
</comment>
<protein>
    <recommendedName>
        <fullName evidence="18">Peroxisome biogenesis factor 2</fullName>
        <ecNumber evidence="17">2.3.2.36</ecNumber>
    </recommendedName>
    <alternativeName>
        <fullName evidence="15">Peroxin-2</fullName>
    </alternativeName>
</protein>
<dbReference type="EMBL" id="MNPL01008734">
    <property type="protein sequence ID" value="OQR74101.1"/>
    <property type="molecule type" value="Genomic_DNA"/>
</dbReference>
<evidence type="ECO:0000256" key="3">
    <source>
        <dbReference type="ARBA" id="ARBA00008704"/>
    </source>
</evidence>
<keyword evidence="6" id="KW-0812">Transmembrane</keyword>
<dbReference type="PROSITE" id="PS00518">
    <property type="entry name" value="ZF_RING_1"/>
    <property type="match status" value="1"/>
</dbReference>
<keyword evidence="13" id="KW-0472">Membrane</keyword>
<dbReference type="STRING" id="418985.A0A1V9XKY8"/>
<gene>
    <name evidence="21" type="ORF">BIW11_01023</name>
</gene>
<evidence type="ECO:0000256" key="8">
    <source>
        <dbReference type="ARBA" id="ARBA00022771"/>
    </source>
</evidence>
<evidence type="ECO:0000313" key="22">
    <source>
        <dbReference type="Proteomes" id="UP000192247"/>
    </source>
</evidence>
<keyword evidence="8 19" id="KW-0863">Zinc-finger</keyword>
<dbReference type="InterPro" id="IPR018957">
    <property type="entry name" value="Znf_C3HC4_RING-type"/>
</dbReference>
<dbReference type="GO" id="GO:0008270">
    <property type="term" value="F:zinc ion binding"/>
    <property type="evidence" value="ECO:0007669"/>
    <property type="project" value="UniProtKB-KW"/>
</dbReference>
<organism evidence="21 22">
    <name type="scientific">Tropilaelaps mercedesae</name>
    <dbReference type="NCBI Taxonomy" id="418985"/>
    <lineage>
        <taxon>Eukaryota</taxon>
        <taxon>Metazoa</taxon>
        <taxon>Ecdysozoa</taxon>
        <taxon>Arthropoda</taxon>
        <taxon>Chelicerata</taxon>
        <taxon>Arachnida</taxon>
        <taxon>Acari</taxon>
        <taxon>Parasitiformes</taxon>
        <taxon>Mesostigmata</taxon>
        <taxon>Gamasina</taxon>
        <taxon>Dermanyssoidea</taxon>
        <taxon>Laelapidae</taxon>
        <taxon>Tropilaelaps</taxon>
    </lineage>
</organism>
<dbReference type="InParanoid" id="A0A1V9XKY8"/>
<dbReference type="SMART" id="SM00184">
    <property type="entry name" value="RING"/>
    <property type="match status" value="1"/>
</dbReference>
<keyword evidence="11" id="KW-0653">Protein transport</keyword>
<accession>A0A1V9XKY8</accession>
<keyword evidence="5" id="KW-0808">Transferase</keyword>
<dbReference type="Pfam" id="PF00097">
    <property type="entry name" value="zf-C3HC4"/>
    <property type="match status" value="1"/>
</dbReference>
<dbReference type="InterPro" id="IPR045859">
    <property type="entry name" value="RING-HC_PEX2"/>
</dbReference>
<dbReference type="PANTHER" id="PTHR48178:SF1">
    <property type="entry name" value="PEROXISOME BIOGENESIS FACTOR 2"/>
    <property type="match status" value="1"/>
</dbReference>
<dbReference type="Proteomes" id="UP000192247">
    <property type="component" value="Unassembled WGS sequence"/>
</dbReference>
<evidence type="ECO:0000256" key="14">
    <source>
        <dbReference type="ARBA" id="ARBA00023140"/>
    </source>
</evidence>
<keyword evidence="22" id="KW-1185">Reference proteome</keyword>
<keyword evidence="4" id="KW-0813">Transport</keyword>
<evidence type="ECO:0000313" key="21">
    <source>
        <dbReference type="EMBL" id="OQR74101.1"/>
    </source>
</evidence>
<feature type="domain" description="RING-type" evidence="20">
    <location>
        <begin position="241"/>
        <end position="281"/>
    </location>
</feature>
<evidence type="ECO:0000256" key="17">
    <source>
        <dbReference type="ARBA" id="ARBA00034523"/>
    </source>
</evidence>
<keyword evidence="9" id="KW-0833">Ubl conjugation pathway</keyword>
<evidence type="ECO:0000256" key="9">
    <source>
        <dbReference type="ARBA" id="ARBA00022786"/>
    </source>
</evidence>
<keyword evidence="7" id="KW-0479">Metal-binding</keyword>
<evidence type="ECO:0000259" key="20">
    <source>
        <dbReference type="PROSITE" id="PS50089"/>
    </source>
</evidence>
<keyword evidence="10" id="KW-0862">Zinc</keyword>
<evidence type="ECO:0000256" key="5">
    <source>
        <dbReference type="ARBA" id="ARBA00022679"/>
    </source>
</evidence>
<dbReference type="InterPro" id="IPR017907">
    <property type="entry name" value="Znf_RING_CS"/>
</dbReference>
<evidence type="ECO:0000256" key="18">
    <source>
        <dbReference type="ARBA" id="ARBA00034543"/>
    </source>
</evidence>
<evidence type="ECO:0000256" key="16">
    <source>
        <dbReference type="ARBA" id="ARBA00034438"/>
    </source>
</evidence>
<evidence type="ECO:0000256" key="10">
    <source>
        <dbReference type="ARBA" id="ARBA00022833"/>
    </source>
</evidence>
<proteinExistence type="inferred from homology"/>
<dbReference type="Pfam" id="PF04757">
    <property type="entry name" value="Pex2_Pex12"/>
    <property type="match status" value="1"/>
</dbReference>
<sequence length="297" mass="33827">MTLSKFLGSRVDQLDALELDDQIFAILKDQQASAFKYFEHSKILAFWSLEVDAIIKAALFSVLLLQNRPATIGQSLLDLSMVDRSGKPLMKWKLCSLVLLLAGTRWFRERCLTSALNIFIHDQARAERCATITDGIIRLAGVVNFYAFITQSQYPSLLYRLFGVQLHYSKPPTIRQPDYETLSRELLWTSFAEFLTFLLPIINSTRSRSFLRNALRKLYGKKAPTKAGAAHERNLADYKICAICSKLPTQPHEIGCRHVYCYYCVASNVLSDERFECPLCSFEARGIRSVVPARLLQ</sequence>
<dbReference type="GO" id="GO:0005778">
    <property type="term" value="C:peroxisomal membrane"/>
    <property type="evidence" value="ECO:0007669"/>
    <property type="project" value="UniProtKB-SubCell"/>
</dbReference>
<dbReference type="InterPro" id="IPR006845">
    <property type="entry name" value="Pex_N"/>
</dbReference>
<evidence type="ECO:0000256" key="4">
    <source>
        <dbReference type="ARBA" id="ARBA00022448"/>
    </source>
</evidence>
<dbReference type="FunCoup" id="A0A1V9XKY8">
    <property type="interactions" value="899"/>
</dbReference>
<dbReference type="AlphaFoldDB" id="A0A1V9XKY8"/>
<dbReference type="CDD" id="cd16526">
    <property type="entry name" value="RING-HC_PEX2"/>
    <property type="match status" value="1"/>
</dbReference>
<dbReference type="Gene3D" id="3.30.40.10">
    <property type="entry name" value="Zinc/RING finger domain, C3HC4 (zinc finger)"/>
    <property type="match status" value="1"/>
</dbReference>
<evidence type="ECO:0000256" key="2">
    <source>
        <dbReference type="ARBA" id="ARBA00004906"/>
    </source>
</evidence>
<dbReference type="InterPro" id="IPR001841">
    <property type="entry name" value="Znf_RING"/>
</dbReference>
<dbReference type="SUPFAM" id="SSF57850">
    <property type="entry name" value="RING/U-box"/>
    <property type="match status" value="1"/>
</dbReference>
<comment type="caution">
    <text evidence="21">The sequence shown here is derived from an EMBL/GenBank/DDBJ whole genome shotgun (WGS) entry which is preliminary data.</text>
</comment>
<name>A0A1V9XKY8_9ACAR</name>
<dbReference type="EC" id="2.3.2.36" evidence="17"/>
<dbReference type="InterPro" id="IPR025654">
    <property type="entry name" value="PEX2/10"/>
</dbReference>
<dbReference type="GO" id="GO:0016558">
    <property type="term" value="P:protein import into peroxisome matrix"/>
    <property type="evidence" value="ECO:0007669"/>
    <property type="project" value="InterPro"/>
</dbReference>
<dbReference type="OrthoDB" id="1701437at2759"/>
<keyword evidence="12" id="KW-1133">Transmembrane helix</keyword>
<evidence type="ECO:0000256" key="1">
    <source>
        <dbReference type="ARBA" id="ARBA00004585"/>
    </source>
</evidence>
<comment type="pathway">
    <text evidence="2">Protein modification; protein ubiquitination.</text>
</comment>
<keyword evidence="14" id="KW-0576">Peroxisome</keyword>
<dbReference type="PROSITE" id="PS50089">
    <property type="entry name" value="ZF_RING_2"/>
    <property type="match status" value="1"/>
</dbReference>
<evidence type="ECO:0000256" key="13">
    <source>
        <dbReference type="ARBA" id="ARBA00023136"/>
    </source>
</evidence>
<dbReference type="GO" id="GO:0061630">
    <property type="term" value="F:ubiquitin protein ligase activity"/>
    <property type="evidence" value="ECO:0007669"/>
    <property type="project" value="UniProtKB-EC"/>
</dbReference>
<comment type="similarity">
    <text evidence="3">Belongs to the pex2/pex10/pex12 family.</text>
</comment>
<dbReference type="PANTHER" id="PTHR48178">
    <property type="entry name" value="PEROXISOME BIOGENESIS FACTOR 2"/>
    <property type="match status" value="1"/>
</dbReference>
<evidence type="ECO:0000256" key="19">
    <source>
        <dbReference type="PROSITE-ProRule" id="PRU00175"/>
    </source>
</evidence>
<evidence type="ECO:0000256" key="7">
    <source>
        <dbReference type="ARBA" id="ARBA00022723"/>
    </source>
</evidence>
<evidence type="ECO:0000256" key="15">
    <source>
        <dbReference type="ARBA" id="ARBA00032511"/>
    </source>
</evidence>
<dbReference type="InterPro" id="IPR013083">
    <property type="entry name" value="Znf_RING/FYVE/PHD"/>
</dbReference>
<evidence type="ECO:0000256" key="6">
    <source>
        <dbReference type="ARBA" id="ARBA00022692"/>
    </source>
</evidence>
<evidence type="ECO:0000256" key="12">
    <source>
        <dbReference type="ARBA" id="ARBA00022989"/>
    </source>
</evidence>
<evidence type="ECO:0000256" key="11">
    <source>
        <dbReference type="ARBA" id="ARBA00022927"/>
    </source>
</evidence>
<reference evidence="21 22" key="1">
    <citation type="journal article" date="2017" name="Gigascience">
        <title>Draft genome of the honey bee ectoparasitic mite, Tropilaelaps mercedesae, is shaped by the parasitic life history.</title>
        <authorList>
            <person name="Dong X."/>
            <person name="Armstrong S.D."/>
            <person name="Xia D."/>
            <person name="Makepeace B.L."/>
            <person name="Darby A.C."/>
            <person name="Kadowaki T."/>
        </authorList>
    </citation>
    <scope>NUCLEOTIDE SEQUENCE [LARGE SCALE GENOMIC DNA]</scope>
    <source>
        <strain evidence="21">Wuxi-XJTLU</strain>
    </source>
</reference>